<keyword evidence="1" id="KW-0802">TPR repeat</keyword>
<dbReference type="Gene3D" id="1.25.40.10">
    <property type="entry name" value="Tetratricopeptide repeat domain"/>
    <property type="match status" value="2"/>
</dbReference>
<dbReference type="SUPFAM" id="SSF48452">
    <property type="entry name" value="TPR-like"/>
    <property type="match status" value="3"/>
</dbReference>
<organism evidence="2">
    <name type="scientific">candidate division WOR-3 bacterium</name>
    <dbReference type="NCBI Taxonomy" id="2052148"/>
    <lineage>
        <taxon>Bacteria</taxon>
        <taxon>Bacteria division WOR-3</taxon>
    </lineage>
</organism>
<feature type="repeat" description="TPR" evidence="1">
    <location>
        <begin position="16"/>
        <end position="49"/>
    </location>
</feature>
<dbReference type="PROSITE" id="PS50005">
    <property type="entry name" value="TPR"/>
    <property type="match status" value="4"/>
</dbReference>
<evidence type="ECO:0000313" key="2">
    <source>
        <dbReference type="EMBL" id="HGV97486.1"/>
    </source>
</evidence>
<dbReference type="PANTHER" id="PTHR10098">
    <property type="entry name" value="RAPSYN-RELATED"/>
    <property type="match status" value="1"/>
</dbReference>
<feature type="repeat" description="TPR" evidence="1">
    <location>
        <begin position="201"/>
        <end position="234"/>
    </location>
</feature>
<dbReference type="Pfam" id="PF13424">
    <property type="entry name" value="TPR_12"/>
    <property type="match status" value="2"/>
</dbReference>
<evidence type="ECO:0000256" key="1">
    <source>
        <dbReference type="PROSITE-ProRule" id="PRU00339"/>
    </source>
</evidence>
<dbReference type="InterPro" id="IPR019734">
    <property type="entry name" value="TPR_rpt"/>
</dbReference>
<feature type="repeat" description="TPR" evidence="1">
    <location>
        <begin position="161"/>
        <end position="194"/>
    </location>
</feature>
<reference evidence="2" key="1">
    <citation type="journal article" date="2020" name="mSystems">
        <title>Genome- and Community-Level Interaction Insights into Carbon Utilization and Element Cycling Functions of Hydrothermarchaeota in Hydrothermal Sediment.</title>
        <authorList>
            <person name="Zhou Z."/>
            <person name="Liu Y."/>
            <person name="Xu W."/>
            <person name="Pan J."/>
            <person name="Luo Z.H."/>
            <person name="Li M."/>
        </authorList>
    </citation>
    <scope>NUCLEOTIDE SEQUENCE [LARGE SCALE GENOMIC DNA]</scope>
    <source>
        <strain evidence="2">SpSt-774</strain>
    </source>
</reference>
<comment type="caution">
    <text evidence="2">The sequence shown here is derived from an EMBL/GenBank/DDBJ whole genome shotgun (WGS) entry which is preliminary data.</text>
</comment>
<sequence length="581" mass="66697">MANYVVTENSRKKLLIKSLENLGETYAFVGKYEEALDIFQKMLRYAERNHLIIAKSKIKIAGIYDNQGKIDDAMNLLLNAEKIVNKKFPRCPRGIVDELEIELLKINIHFSKAWIYFLQGQNQAAIDSSQKGVALINNLERRSIIGLNAHEYNYKIQTAKIVGLNTLGTVFFNKGKYNKAIEVRHKALKISKKIGNKFGVSVAIGHLGNLYHEAGNYDKAKMLYQRKLEISTEIGDKEGIGIANAYLGFIYQDRFDHNKAIEYYQEYLRIMMEIGDKRGIGMASEFLGSIYYEAGDYDKAIKLYKKSIKIAEQTGDRQGIAYVSGDLGLVYLNRGDYRRAKGLLQKLSRISEEIGDKKGIGMASLHLAEIFLNSNQTAKARHYLLKSKSIFKEIGYKQGLLDTYLALTELEMKISEKRLAGEDDDARSIAKDGPVIRVRRFDKKTFHYFALASRLVRELKSKKGKAQVMLLKARIGMAKTQSNREIKGQTDEKFKEAIKIFEELRQPFELAKAYYYYGEYLLRRTEVRDKIPRPFGERAGVRGQEEEKGATEYLQKAKEIFEKIGAKFWFKKVNELWNQVK</sequence>
<gene>
    <name evidence="2" type="ORF">ENV60_04235</name>
</gene>
<dbReference type="EMBL" id="DTGZ01000078">
    <property type="protein sequence ID" value="HGV97486.1"/>
    <property type="molecule type" value="Genomic_DNA"/>
</dbReference>
<dbReference type="InterPro" id="IPR011990">
    <property type="entry name" value="TPR-like_helical_dom_sf"/>
</dbReference>
<name>A0A7C4TC61_UNCW3</name>
<accession>A0A7C4TC61</accession>
<dbReference type="SMART" id="SM00028">
    <property type="entry name" value="TPR"/>
    <property type="match status" value="9"/>
</dbReference>
<feature type="repeat" description="TPR" evidence="1">
    <location>
        <begin position="281"/>
        <end position="314"/>
    </location>
</feature>
<dbReference type="Pfam" id="PF13176">
    <property type="entry name" value="TPR_7"/>
    <property type="match status" value="1"/>
</dbReference>
<dbReference type="AlphaFoldDB" id="A0A7C4TC61"/>
<proteinExistence type="predicted"/>
<protein>
    <submittedName>
        <fullName evidence="2">Tetratricopeptide repeat protein</fullName>
    </submittedName>
</protein>
<dbReference type="PANTHER" id="PTHR10098:SF108">
    <property type="entry name" value="TETRATRICOPEPTIDE REPEAT PROTEIN 28"/>
    <property type="match status" value="1"/>
</dbReference>